<evidence type="ECO:0000256" key="1">
    <source>
        <dbReference type="SAM" id="Phobius"/>
    </source>
</evidence>
<keyword evidence="1" id="KW-0472">Membrane</keyword>
<accession>A0A7X6DRR9</accession>
<keyword evidence="1" id="KW-0812">Transmembrane</keyword>
<keyword evidence="3" id="KW-1185">Reference proteome</keyword>
<feature type="transmembrane region" description="Helical" evidence="1">
    <location>
        <begin position="12"/>
        <end position="32"/>
    </location>
</feature>
<dbReference type="NCBIfam" id="TIGR02532">
    <property type="entry name" value="IV_pilin_GFxxxE"/>
    <property type="match status" value="1"/>
</dbReference>
<dbReference type="EMBL" id="VTOW01000003">
    <property type="protein sequence ID" value="NKE72052.1"/>
    <property type="molecule type" value="Genomic_DNA"/>
</dbReference>
<proteinExistence type="predicted"/>
<protein>
    <submittedName>
        <fullName evidence="2">Prepilin-type N-terminal cleavage/methylation domain-containing protein</fullName>
    </submittedName>
</protein>
<name>A0A7X6DRR9_9BACT</name>
<sequence>MVHLSQKGYTLIETMVVLAITTSLSVVGVASFSNQIAHNHLTDAGRQIISDLRLIRQKVIAEGIAGPIQFHPDGRKYSVPGIGERTLPPQIRFGLREGVPPLPDAVLPDDGISFRENTITFQPNGTITGLGGTVYLTNDSVHHETVAVSVVTTGRVKIRKWNGNAWR</sequence>
<reference evidence="2 3" key="1">
    <citation type="journal article" date="2020" name="Nature">
        <title>Bacterial chemolithoautotrophy via manganese oxidation.</title>
        <authorList>
            <person name="Yu H."/>
            <person name="Leadbetter J.R."/>
        </authorList>
    </citation>
    <scope>NUCLEOTIDE SEQUENCE [LARGE SCALE GENOMIC DNA]</scope>
    <source>
        <strain evidence="2 3">Mn-1</strain>
    </source>
</reference>
<dbReference type="Pfam" id="PF07963">
    <property type="entry name" value="N_methyl"/>
    <property type="match status" value="1"/>
</dbReference>
<evidence type="ECO:0000313" key="3">
    <source>
        <dbReference type="Proteomes" id="UP000534783"/>
    </source>
</evidence>
<comment type="caution">
    <text evidence="2">The sequence shown here is derived from an EMBL/GenBank/DDBJ whole genome shotgun (WGS) entry which is preliminary data.</text>
</comment>
<dbReference type="Gene3D" id="3.30.700.10">
    <property type="entry name" value="Glycoprotein, Type 4 Pilin"/>
    <property type="match status" value="1"/>
</dbReference>
<gene>
    <name evidence="2" type="ORF">MNODULE_14985</name>
</gene>
<organism evidence="2 3">
    <name type="scientific">Candidatus Manganitrophus noduliformans</name>
    <dbReference type="NCBI Taxonomy" id="2606439"/>
    <lineage>
        <taxon>Bacteria</taxon>
        <taxon>Pseudomonadati</taxon>
        <taxon>Nitrospirota</taxon>
        <taxon>Nitrospiria</taxon>
        <taxon>Candidatus Troglogloeales</taxon>
        <taxon>Candidatus Manganitrophaceae</taxon>
        <taxon>Candidatus Manganitrophus</taxon>
    </lineage>
</organism>
<evidence type="ECO:0000313" key="2">
    <source>
        <dbReference type="EMBL" id="NKE72052.1"/>
    </source>
</evidence>
<dbReference type="Proteomes" id="UP000534783">
    <property type="component" value="Unassembled WGS sequence"/>
</dbReference>
<keyword evidence="1" id="KW-1133">Transmembrane helix</keyword>
<dbReference type="RefSeq" id="WP_168061372.1">
    <property type="nucleotide sequence ID" value="NZ_VTOW01000003.1"/>
</dbReference>
<dbReference type="PROSITE" id="PS00409">
    <property type="entry name" value="PROKAR_NTER_METHYL"/>
    <property type="match status" value="1"/>
</dbReference>
<dbReference type="AlphaFoldDB" id="A0A7X6DRR9"/>
<dbReference type="SUPFAM" id="SSF54523">
    <property type="entry name" value="Pili subunits"/>
    <property type="match status" value="1"/>
</dbReference>
<dbReference type="InterPro" id="IPR045584">
    <property type="entry name" value="Pilin-like"/>
</dbReference>
<dbReference type="InterPro" id="IPR012902">
    <property type="entry name" value="N_methyl_site"/>
</dbReference>